<evidence type="ECO:0000313" key="5">
    <source>
        <dbReference type="Proteomes" id="UP000321514"/>
    </source>
</evidence>
<name>A0A511TBS8_MYXFU</name>
<protein>
    <recommendedName>
        <fullName evidence="6">Lipoprotein</fullName>
    </recommendedName>
</protein>
<dbReference type="OrthoDB" id="5382904at2"/>
<sequence length="91" mass="10090">MFKYSAKLACVVALVLSGCGGAPEQQPSESETLESTEQGLIWACDGTRSFNRYWKVNGVEVGREYCDCDGTLSEFGQLTGRYSQTHNFYCN</sequence>
<dbReference type="Proteomes" id="UP000321514">
    <property type="component" value="Unassembled WGS sequence"/>
</dbReference>
<evidence type="ECO:0000313" key="3">
    <source>
        <dbReference type="EMBL" id="SEU11751.1"/>
    </source>
</evidence>
<evidence type="ECO:0008006" key="6">
    <source>
        <dbReference type="Google" id="ProtNLM"/>
    </source>
</evidence>
<dbReference type="AlphaFoldDB" id="A0A511TBS8"/>
<evidence type="ECO:0000313" key="2">
    <source>
        <dbReference type="EMBL" id="GEN11577.1"/>
    </source>
</evidence>
<keyword evidence="1" id="KW-0732">Signal</keyword>
<dbReference type="STRING" id="1334629.MFUL124B02_25490"/>
<accession>A0A511TBS8</accession>
<organism evidence="2 5">
    <name type="scientific">Myxococcus fulvus</name>
    <dbReference type="NCBI Taxonomy" id="33"/>
    <lineage>
        <taxon>Bacteria</taxon>
        <taxon>Pseudomonadati</taxon>
        <taxon>Myxococcota</taxon>
        <taxon>Myxococcia</taxon>
        <taxon>Myxococcales</taxon>
        <taxon>Cystobacterineae</taxon>
        <taxon>Myxococcaceae</taxon>
        <taxon>Myxococcus</taxon>
    </lineage>
</organism>
<gene>
    <name evidence="2" type="ORF">MFU01_66140</name>
    <name evidence="3" type="ORF">SAMN05443572_10561</name>
</gene>
<feature type="signal peptide" evidence="1">
    <location>
        <begin position="1"/>
        <end position="22"/>
    </location>
</feature>
<comment type="caution">
    <text evidence="2">The sequence shown here is derived from an EMBL/GenBank/DDBJ whole genome shotgun (WGS) entry which is preliminary data.</text>
</comment>
<dbReference type="EMBL" id="BJXR01000048">
    <property type="protein sequence ID" value="GEN11577.1"/>
    <property type="molecule type" value="Genomic_DNA"/>
</dbReference>
<reference evidence="3 4" key="1">
    <citation type="submission" date="2016-10" db="EMBL/GenBank/DDBJ databases">
        <authorList>
            <person name="Varghese N."/>
            <person name="Submissions S."/>
        </authorList>
    </citation>
    <scope>NUCLEOTIDE SEQUENCE [LARGE SCALE GENOMIC DNA]</scope>
    <source>
        <strain evidence="3 4">DSM 16525</strain>
    </source>
</reference>
<keyword evidence="4" id="KW-1185">Reference proteome</keyword>
<proteinExistence type="predicted"/>
<evidence type="ECO:0000256" key="1">
    <source>
        <dbReference type="SAM" id="SignalP"/>
    </source>
</evidence>
<dbReference type="RefSeq" id="WP_074954645.1">
    <property type="nucleotide sequence ID" value="NZ_BJXR01000048.1"/>
</dbReference>
<reference evidence="2 5" key="2">
    <citation type="submission" date="2019-07" db="EMBL/GenBank/DDBJ databases">
        <title>Whole genome shotgun sequence of Myxococcus fulvus NBRC 100333.</title>
        <authorList>
            <person name="Hosoyama A."/>
            <person name="Uohara A."/>
            <person name="Ohji S."/>
            <person name="Ichikawa N."/>
        </authorList>
    </citation>
    <scope>NUCLEOTIDE SEQUENCE [LARGE SCALE GENOMIC DNA]</scope>
    <source>
        <strain evidence="2 5">NBRC 100333</strain>
    </source>
</reference>
<feature type="chain" id="PRO_5022783434" description="Lipoprotein" evidence="1">
    <location>
        <begin position="23"/>
        <end position="91"/>
    </location>
</feature>
<dbReference type="Proteomes" id="UP000183760">
    <property type="component" value="Unassembled WGS sequence"/>
</dbReference>
<dbReference type="EMBL" id="FOIB01000005">
    <property type="protein sequence ID" value="SEU11751.1"/>
    <property type="molecule type" value="Genomic_DNA"/>
</dbReference>
<evidence type="ECO:0000313" key="4">
    <source>
        <dbReference type="Proteomes" id="UP000183760"/>
    </source>
</evidence>
<dbReference type="PROSITE" id="PS51257">
    <property type="entry name" value="PROKAR_LIPOPROTEIN"/>
    <property type="match status" value="1"/>
</dbReference>